<protein>
    <submittedName>
        <fullName evidence="1">Uncharacterized protein</fullName>
    </submittedName>
</protein>
<comment type="caution">
    <text evidence="1">The sequence shown here is derived from an EMBL/GenBank/DDBJ whole genome shotgun (WGS) entry which is preliminary data.</text>
</comment>
<dbReference type="RefSeq" id="WP_170823190.1">
    <property type="nucleotide sequence ID" value="NZ_JAAOXG010000045.1"/>
</dbReference>
<keyword evidence="2" id="KW-1185">Reference proteome</keyword>
<evidence type="ECO:0000313" key="2">
    <source>
        <dbReference type="Proteomes" id="UP000539052"/>
    </source>
</evidence>
<organism evidence="1 2">
    <name type="scientific">Lacrimispora defluvii</name>
    <dbReference type="NCBI Taxonomy" id="2719233"/>
    <lineage>
        <taxon>Bacteria</taxon>
        <taxon>Bacillati</taxon>
        <taxon>Bacillota</taxon>
        <taxon>Clostridia</taxon>
        <taxon>Lachnospirales</taxon>
        <taxon>Lachnospiraceae</taxon>
        <taxon>Lacrimispora</taxon>
    </lineage>
</organism>
<dbReference type="EMBL" id="JAAOXG010000045">
    <property type="protein sequence ID" value="NNJ32089.1"/>
    <property type="molecule type" value="Genomic_DNA"/>
</dbReference>
<reference evidence="1 2" key="1">
    <citation type="submission" date="2020-03" db="EMBL/GenBank/DDBJ databases">
        <title>Genome Sequence of industrial isolate, B5A.</title>
        <authorList>
            <person name="Sharma S."/>
            <person name="Patil P.B."/>
            <person name="Korpole S."/>
        </authorList>
    </citation>
    <scope>NUCLEOTIDE SEQUENCE [LARGE SCALE GENOMIC DNA]</scope>
    <source>
        <strain evidence="1 2">PI-S10-B5A</strain>
    </source>
</reference>
<dbReference type="Proteomes" id="UP000539052">
    <property type="component" value="Unassembled WGS sequence"/>
</dbReference>
<sequence length="229" mass="26668">MSKFFMYGTDLHELEQLMMLVPNFMPRRSGVIVVKTVEDKKEPLRCQDCDYPISECCNEASCIYLSERLAAGLITYAEILENHFKDCGSTRLKRRLDFLARNFDGEIFLNPIHRSRFYTVCRIQDIPIEDRNLSYLATLFLLTADNKLWCAAKEHIYVDSFDFKKMHLNGINTDGYAIFQTARTINMGREFIKRDEIADKTLITEQTFKVIINSMLLSKYGTAMFQTKC</sequence>
<accession>A0ABX1VWE2</accession>
<evidence type="ECO:0000313" key="1">
    <source>
        <dbReference type="EMBL" id="NNJ32089.1"/>
    </source>
</evidence>
<proteinExistence type="predicted"/>
<name>A0ABX1VWE2_9FIRM</name>
<gene>
    <name evidence="1" type="ORF">G9470_20195</name>
</gene>